<organism evidence="1 2">
    <name type="scientific">Ditylenchus dipsaci</name>
    <dbReference type="NCBI Taxonomy" id="166011"/>
    <lineage>
        <taxon>Eukaryota</taxon>
        <taxon>Metazoa</taxon>
        <taxon>Ecdysozoa</taxon>
        <taxon>Nematoda</taxon>
        <taxon>Chromadorea</taxon>
        <taxon>Rhabditida</taxon>
        <taxon>Tylenchina</taxon>
        <taxon>Tylenchomorpha</taxon>
        <taxon>Sphaerularioidea</taxon>
        <taxon>Anguinidae</taxon>
        <taxon>Anguininae</taxon>
        <taxon>Ditylenchus</taxon>
    </lineage>
</organism>
<accession>A0A915EI45</accession>
<dbReference type="AlphaFoldDB" id="A0A915EI45"/>
<evidence type="ECO:0000313" key="1">
    <source>
        <dbReference type="Proteomes" id="UP000887574"/>
    </source>
</evidence>
<reference evidence="2" key="1">
    <citation type="submission" date="2022-11" db="UniProtKB">
        <authorList>
            <consortium name="WormBaseParasite"/>
        </authorList>
    </citation>
    <scope>IDENTIFICATION</scope>
</reference>
<dbReference type="Proteomes" id="UP000887574">
    <property type="component" value="Unplaced"/>
</dbReference>
<dbReference type="WBParaSite" id="jg6246">
    <property type="protein sequence ID" value="jg6246"/>
    <property type="gene ID" value="jg6246"/>
</dbReference>
<protein>
    <submittedName>
        <fullName evidence="2">Uncharacterized protein</fullName>
    </submittedName>
</protein>
<keyword evidence="1" id="KW-1185">Reference proteome</keyword>
<sequence>MSAAYNLRKRPTAAPAKFESVAKKSRLSQKTPDVNPVCAIHRLPVEIMLVAIAQRCAPYIKEVDLPKLHHSFTFDHCWQSLLRYIPDNQLKHFRSFDNASAMHSSSESLIDSAASRAWIFGDIQQISSH</sequence>
<evidence type="ECO:0000313" key="2">
    <source>
        <dbReference type="WBParaSite" id="jg6246"/>
    </source>
</evidence>
<name>A0A915EI45_9BILA</name>
<proteinExistence type="predicted"/>